<gene>
    <name evidence="1" type="ORF">CFT61_12360</name>
</gene>
<organism evidence="1 2">
    <name type="scientific">Segatella copri</name>
    <dbReference type="NCBI Taxonomy" id="165179"/>
    <lineage>
        <taxon>Bacteria</taxon>
        <taxon>Pseudomonadati</taxon>
        <taxon>Bacteroidota</taxon>
        <taxon>Bacteroidia</taxon>
        <taxon>Bacteroidales</taxon>
        <taxon>Prevotellaceae</taxon>
        <taxon>Segatella</taxon>
    </lineage>
</organism>
<reference evidence="1 2" key="1">
    <citation type="submission" date="2017-07" db="EMBL/GenBank/DDBJ databases">
        <title>Draft genome sequence of Prevotella copri isolated from the gut of healthy adult Indian.</title>
        <authorList>
            <person name="Das B."/>
            <person name="Bag S."/>
            <person name="Ghosh T.S."/>
        </authorList>
    </citation>
    <scope>NUCLEOTIDE SEQUENCE [LARGE SCALE GENOMIC DNA]</scope>
    <source>
        <strain evidence="1 2">Indica</strain>
    </source>
</reference>
<evidence type="ECO:0000313" key="2">
    <source>
        <dbReference type="Proteomes" id="UP000215155"/>
    </source>
</evidence>
<dbReference type="AlphaFoldDB" id="A0AA91TI84"/>
<dbReference type="Proteomes" id="UP000215155">
    <property type="component" value="Unassembled WGS sequence"/>
</dbReference>
<accession>A0AA91TI84</accession>
<evidence type="ECO:0000313" key="1">
    <source>
        <dbReference type="EMBL" id="OXL43240.1"/>
    </source>
</evidence>
<sequence length="69" mass="8070">MKYNMHTARKGMKACFQIAEYCLSYANIAFLSEKNISFIQVSQAQKLKELRQQSFWRSILSSKTYVLTP</sequence>
<proteinExistence type="predicted"/>
<comment type="caution">
    <text evidence="1">The sequence shown here is derived from an EMBL/GenBank/DDBJ whole genome shotgun (WGS) entry which is preliminary data.</text>
</comment>
<name>A0AA91TI84_9BACT</name>
<dbReference type="EMBL" id="NMPZ01000021">
    <property type="protein sequence ID" value="OXL43240.1"/>
    <property type="molecule type" value="Genomic_DNA"/>
</dbReference>
<protein>
    <submittedName>
        <fullName evidence="1">Uncharacterized protein</fullName>
    </submittedName>
</protein>